<evidence type="ECO:0000256" key="9">
    <source>
        <dbReference type="PIRSR" id="PIRSR000077-4"/>
    </source>
</evidence>
<dbReference type="FunFam" id="3.40.30.10:FF:000001">
    <property type="entry name" value="Thioredoxin"/>
    <property type="match status" value="1"/>
</dbReference>
<dbReference type="InterPro" id="IPR036249">
    <property type="entry name" value="Thioredoxin-like_sf"/>
</dbReference>
<dbReference type="SUPFAM" id="SSF52833">
    <property type="entry name" value="Thioredoxin-like"/>
    <property type="match status" value="1"/>
</dbReference>
<dbReference type="GO" id="GO:0005737">
    <property type="term" value="C:cytoplasm"/>
    <property type="evidence" value="ECO:0007669"/>
    <property type="project" value="TreeGrafter"/>
</dbReference>
<dbReference type="PANTHER" id="PTHR45663">
    <property type="entry name" value="GEO12009P1"/>
    <property type="match status" value="1"/>
</dbReference>
<evidence type="ECO:0000313" key="12">
    <source>
        <dbReference type="Proteomes" id="UP000543224"/>
    </source>
</evidence>
<dbReference type="PROSITE" id="PS00194">
    <property type="entry name" value="THIOREDOXIN_1"/>
    <property type="match status" value="1"/>
</dbReference>
<dbReference type="AlphaFoldDB" id="A0A6V8NX58"/>
<keyword evidence="2" id="KW-0813">Transport</keyword>
<feature type="site" description="Contributes to redox potential value" evidence="8">
    <location>
        <position position="35"/>
    </location>
</feature>
<dbReference type="PRINTS" id="PR00421">
    <property type="entry name" value="THIOREDOXIN"/>
</dbReference>
<evidence type="ECO:0000256" key="3">
    <source>
        <dbReference type="ARBA" id="ARBA00022982"/>
    </source>
</evidence>
<dbReference type="InterPro" id="IPR005746">
    <property type="entry name" value="Thioredoxin"/>
</dbReference>
<feature type="site" description="Contributes to redox potential value" evidence="8">
    <location>
        <position position="36"/>
    </location>
</feature>
<name>A0A6V8NX58_9ACTN</name>
<dbReference type="Proteomes" id="UP000543224">
    <property type="component" value="Unassembled WGS sequence"/>
</dbReference>
<organism evidence="11 12">
    <name type="scientific">Candidatus Hakubella thermalkaliphila</name>
    <dbReference type="NCBI Taxonomy" id="2754717"/>
    <lineage>
        <taxon>Bacteria</taxon>
        <taxon>Bacillati</taxon>
        <taxon>Actinomycetota</taxon>
        <taxon>Actinomycetota incertae sedis</taxon>
        <taxon>Candidatus Hakubellales</taxon>
        <taxon>Candidatus Hakubellaceae</taxon>
        <taxon>Candidatus Hakubella</taxon>
    </lineage>
</organism>
<dbReference type="PIRSF" id="PIRSF000077">
    <property type="entry name" value="Thioredoxin"/>
    <property type="match status" value="1"/>
</dbReference>
<dbReference type="NCBIfam" id="TIGR01068">
    <property type="entry name" value="thioredoxin"/>
    <property type="match status" value="1"/>
</dbReference>
<dbReference type="InterPro" id="IPR017937">
    <property type="entry name" value="Thioredoxin_CS"/>
</dbReference>
<feature type="disulfide bond" description="Redox-active" evidence="9">
    <location>
        <begin position="34"/>
        <end position="37"/>
    </location>
</feature>
<gene>
    <name evidence="11" type="ORF">HKBW3S25_00214</name>
</gene>
<accession>A0A6V8NX58</accession>
<evidence type="ECO:0000256" key="8">
    <source>
        <dbReference type="PIRSR" id="PIRSR000077-1"/>
    </source>
</evidence>
<keyword evidence="5 9" id="KW-0676">Redox-active center</keyword>
<evidence type="ECO:0000259" key="10">
    <source>
        <dbReference type="PROSITE" id="PS51352"/>
    </source>
</evidence>
<dbReference type="EMBL" id="BLRX01000013">
    <property type="protein sequence ID" value="GFP24777.1"/>
    <property type="molecule type" value="Genomic_DNA"/>
</dbReference>
<evidence type="ECO:0000256" key="4">
    <source>
        <dbReference type="ARBA" id="ARBA00023157"/>
    </source>
</evidence>
<evidence type="ECO:0000256" key="1">
    <source>
        <dbReference type="ARBA" id="ARBA00008987"/>
    </source>
</evidence>
<keyword evidence="3" id="KW-0249">Electron transport</keyword>
<evidence type="ECO:0000256" key="2">
    <source>
        <dbReference type="ARBA" id="ARBA00022448"/>
    </source>
</evidence>
<feature type="active site" description="Nucleophile" evidence="8">
    <location>
        <position position="34"/>
    </location>
</feature>
<dbReference type="CDD" id="cd02947">
    <property type="entry name" value="TRX_family"/>
    <property type="match status" value="1"/>
</dbReference>
<feature type="active site" description="Nucleophile" evidence="8">
    <location>
        <position position="37"/>
    </location>
</feature>
<comment type="similarity">
    <text evidence="1 7">Belongs to the thioredoxin family.</text>
</comment>
<evidence type="ECO:0000256" key="6">
    <source>
        <dbReference type="NCBIfam" id="TIGR01068"/>
    </source>
</evidence>
<proteinExistence type="inferred from homology"/>
<reference evidence="11 12" key="1">
    <citation type="journal article" date="2020" name="Front. Microbiol.">
        <title>Single-cell genomics of novel Actinobacteria with the Wood-Ljungdahl pathway discovered in a serpentinizing system.</title>
        <authorList>
            <person name="Merino N."/>
            <person name="Kawai M."/>
            <person name="Boyd E.S."/>
            <person name="Colman D.R."/>
            <person name="McGlynn S.E."/>
            <person name="Nealson K.H."/>
            <person name="Kurokawa K."/>
            <person name="Hongoh Y."/>
        </authorList>
    </citation>
    <scope>NUCLEOTIDE SEQUENCE [LARGE SCALE GENOMIC DNA]</scope>
    <source>
        <strain evidence="11 12">S25</strain>
    </source>
</reference>
<keyword evidence="4 9" id="KW-1015">Disulfide bond</keyword>
<dbReference type="GO" id="GO:0015035">
    <property type="term" value="F:protein-disulfide reductase activity"/>
    <property type="evidence" value="ECO:0007669"/>
    <property type="project" value="UniProtKB-UniRule"/>
</dbReference>
<evidence type="ECO:0000256" key="5">
    <source>
        <dbReference type="ARBA" id="ARBA00023284"/>
    </source>
</evidence>
<comment type="caution">
    <text evidence="11">The sequence shown here is derived from an EMBL/GenBank/DDBJ whole genome shotgun (WGS) entry which is preliminary data.</text>
</comment>
<evidence type="ECO:0000313" key="11">
    <source>
        <dbReference type="EMBL" id="GFP24777.1"/>
    </source>
</evidence>
<dbReference type="Pfam" id="PF00085">
    <property type="entry name" value="Thioredoxin"/>
    <property type="match status" value="1"/>
</dbReference>
<dbReference type="Gene3D" id="3.40.30.10">
    <property type="entry name" value="Glutaredoxin"/>
    <property type="match status" value="1"/>
</dbReference>
<protein>
    <recommendedName>
        <fullName evidence="6 7">Thioredoxin</fullName>
    </recommendedName>
</protein>
<feature type="domain" description="Thioredoxin" evidence="10">
    <location>
        <begin position="5"/>
        <end position="110"/>
    </location>
</feature>
<evidence type="ECO:0000256" key="7">
    <source>
        <dbReference type="PIRNR" id="PIRNR000077"/>
    </source>
</evidence>
<sequence>MANTNMLQLTDQNFREEVLNSKVPVLVDFFAPWCGPCNMMEPVLDELALEFEGRIKFGRLNVDDNQKTSQEYEILSIPTIILFEQGVAQKTIIGALPKKKLQEKLEEFLK</sequence>
<dbReference type="PANTHER" id="PTHR45663:SF11">
    <property type="entry name" value="GEO12009P1"/>
    <property type="match status" value="1"/>
</dbReference>
<feature type="site" description="Deprotonates C-terminal active site Cys" evidence="8">
    <location>
        <position position="28"/>
    </location>
</feature>
<dbReference type="InterPro" id="IPR013766">
    <property type="entry name" value="Thioredoxin_domain"/>
</dbReference>
<dbReference type="PROSITE" id="PS51352">
    <property type="entry name" value="THIOREDOXIN_2"/>
    <property type="match status" value="1"/>
</dbReference>